<evidence type="ECO:0000313" key="3">
    <source>
        <dbReference type="Proteomes" id="UP000076744"/>
    </source>
</evidence>
<sequence>MDSSISLQAVEAARNNFTVTKSDFEHFLRCWAQQNCDGCINTAECSWCPYSWACVPNKHQPAFLAPIYHDDVCPASAERWELRTRPFGCRASTYTVLSVGVGVSTTLLAVVLLWLLALALRHVRKKSRAATRQRYVATWWTGDDNNRGGGETRPLLPGQ</sequence>
<keyword evidence="1" id="KW-1133">Transmembrane helix</keyword>
<gene>
    <name evidence="2" type="ORF">ISF_04399</name>
</gene>
<evidence type="ECO:0000256" key="1">
    <source>
        <dbReference type="SAM" id="Phobius"/>
    </source>
</evidence>
<dbReference type="EMBL" id="AZHB01000009">
    <property type="protein sequence ID" value="OAA64989.1"/>
    <property type="molecule type" value="Genomic_DNA"/>
</dbReference>
<dbReference type="STRING" id="1081104.A0A167XHQ4"/>
<dbReference type="AlphaFoldDB" id="A0A167XHQ4"/>
<dbReference type="GeneID" id="30020691"/>
<comment type="caution">
    <text evidence="2">The sequence shown here is derived from an EMBL/GenBank/DDBJ whole genome shotgun (WGS) entry which is preliminary data.</text>
</comment>
<proteinExistence type="predicted"/>
<organism evidence="2 3">
    <name type="scientific">Cordyceps fumosorosea (strain ARSEF 2679)</name>
    <name type="common">Isaria fumosorosea</name>
    <dbReference type="NCBI Taxonomy" id="1081104"/>
    <lineage>
        <taxon>Eukaryota</taxon>
        <taxon>Fungi</taxon>
        <taxon>Dikarya</taxon>
        <taxon>Ascomycota</taxon>
        <taxon>Pezizomycotina</taxon>
        <taxon>Sordariomycetes</taxon>
        <taxon>Hypocreomycetidae</taxon>
        <taxon>Hypocreales</taxon>
        <taxon>Cordycipitaceae</taxon>
        <taxon>Cordyceps</taxon>
    </lineage>
</organism>
<name>A0A167XHQ4_CORFA</name>
<keyword evidence="3" id="KW-1185">Reference proteome</keyword>
<feature type="transmembrane region" description="Helical" evidence="1">
    <location>
        <begin position="94"/>
        <end position="120"/>
    </location>
</feature>
<keyword evidence="1" id="KW-0812">Transmembrane</keyword>
<accession>A0A167XHQ4</accession>
<evidence type="ECO:0000313" key="2">
    <source>
        <dbReference type="EMBL" id="OAA64989.1"/>
    </source>
</evidence>
<evidence type="ECO:0008006" key="4">
    <source>
        <dbReference type="Google" id="ProtNLM"/>
    </source>
</evidence>
<dbReference type="RefSeq" id="XP_018704961.1">
    <property type="nucleotide sequence ID" value="XM_018848005.1"/>
</dbReference>
<dbReference type="Proteomes" id="UP000076744">
    <property type="component" value="Unassembled WGS sequence"/>
</dbReference>
<protein>
    <recommendedName>
        <fullName evidence="4">PSI domain-containing protein</fullName>
    </recommendedName>
</protein>
<keyword evidence="1" id="KW-0472">Membrane</keyword>
<reference evidence="2 3" key="1">
    <citation type="journal article" date="2016" name="Genome Biol. Evol.">
        <title>Divergent and convergent evolution of fungal pathogenicity.</title>
        <authorList>
            <person name="Shang Y."/>
            <person name="Xiao G."/>
            <person name="Zheng P."/>
            <person name="Cen K."/>
            <person name="Zhan S."/>
            <person name="Wang C."/>
        </authorList>
    </citation>
    <scope>NUCLEOTIDE SEQUENCE [LARGE SCALE GENOMIC DNA]</scope>
    <source>
        <strain evidence="2 3">ARSEF 2679</strain>
    </source>
</reference>
<dbReference type="OrthoDB" id="4869612at2759"/>